<dbReference type="Gene3D" id="3.40.50.1580">
    <property type="entry name" value="Nucleoside phosphorylase domain"/>
    <property type="match status" value="2"/>
</dbReference>
<keyword evidence="2" id="KW-1185">Reference proteome</keyword>
<gene>
    <name evidence="1" type="ORF">TD95_000988</name>
</gene>
<dbReference type="PANTHER" id="PTHR46082:SF11">
    <property type="entry name" value="AAA+ ATPASE DOMAIN-CONTAINING PROTEIN-RELATED"/>
    <property type="match status" value="1"/>
</dbReference>
<accession>A0A0F4ZC87</accession>
<dbReference type="InterPro" id="IPR035994">
    <property type="entry name" value="Nucleoside_phosphorylase_sf"/>
</dbReference>
<organism evidence="1 2">
    <name type="scientific">Thielaviopsis punctulata</name>
    <dbReference type="NCBI Taxonomy" id="72032"/>
    <lineage>
        <taxon>Eukaryota</taxon>
        <taxon>Fungi</taxon>
        <taxon>Dikarya</taxon>
        <taxon>Ascomycota</taxon>
        <taxon>Pezizomycotina</taxon>
        <taxon>Sordariomycetes</taxon>
        <taxon>Hypocreomycetidae</taxon>
        <taxon>Microascales</taxon>
        <taxon>Ceratocystidaceae</taxon>
        <taxon>Thielaviopsis</taxon>
    </lineage>
</organism>
<dbReference type="OrthoDB" id="1658288at2759"/>
<evidence type="ECO:0008006" key="3">
    <source>
        <dbReference type="Google" id="ProtNLM"/>
    </source>
</evidence>
<proteinExistence type="predicted"/>
<dbReference type="SUPFAM" id="SSF53167">
    <property type="entry name" value="Purine and uridine phosphorylases"/>
    <property type="match status" value="2"/>
</dbReference>
<evidence type="ECO:0000313" key="2">
    <source>
        <dbReference type="Proteomes" id="UP000033483"/>
    </source>
</evidence>
<name>A0A0F4ZC87_9PEZI</name>
<reference evidence="1 2" key="1">
    <citation type="submission" date="2015-03" db="EMBL/GenBank/DDBJ databases">
        <authorList>
            <person name="Radwan O."/>
            <person name="Al-Naeli F.A."/>
            <person name="Rendon G.A."/>
            <person name="Fields C."/>
        </authorList>
    </citation>
    <scope>NUCLEOTIDE SEQUENCE [LARGE SCALE GENOMIC DNA]</scope>
    <source>
        <strain evidence="1">CR-DP1</strain>
    </source>
</reference>
<dbReference type="PANTHER" id="PTHR46082">
    <property type="entry name" value="ATP/GTP-BINDING PROTEIN-RELATED"/>
    <property type="match status" value="1"/>
</dbReference>
<dbReference type="InterPro" id="IPR053137">
    <property type="entry name" value="NLR-like"/>
</dbReference>
<dbReference type="EMBL" id="LAEV01001411">
    <property type="protein sequence ID" value="KKA28147.1"/>
    <property type="molecule type" value="Genomic_DNA"/>
</dbReference>
<dbReference type="AlphaFoldDB" id="A0A0F4ZC87"/>
<evidence type="ECO:0000313" key="1">
    <source>
        <dbReference type="EMBL" id="KKA28147.1"/>
    </source>
</evidence>
<comment type="caution">
    <text evidence="1">The sequence shown here is derived from an EMBL/GenBank/DDBJ whole genome shotgun (WGS) entry which is preliminary data.</text>
</comment>
<dbReference type="Proteomes" id="UP000033483">
    <property type="component" value="Unassembled WGS sequence"/>
</dbReference>
<dbReference type="GO" id="GO:0003824">
    <property type="term" value="F:catalytic activity"/>
    <property type="evidence" value="ECO:0007669"/>
    <property type="project" value="InterPro"/>
</dbReference>
<dbReference type="GO" id="GO:0009116">
    <property type="term" value="P:nucleoside metabolic process"/>
    <property type="evidence" value="ECO:0007669"/>
    <property type="project" value="InterPro"/>
</dbReference>
<protein>
    <recommendedName>
        <fullName evidence="3">Nucleoside phosphorylase domain-containing protein</fullName>
    </recommendedName>
</protein>
<sequence>MDTSRYYISILCALPVELEAMKACCDDFYTPASTTKLDTSQYTFARIGRHAVILASLHLYGNISSSVASSRIKRRFPNVQFCMLVGIGGGVPCGHARDMHLGDIAVSIPGNGTSGFLNYDSGKNLNSQGIIIKSHMNKPPQVLIDTALALGHGFRPWLEELITEYLASHTLSKLFRPQSRDTDILYTSECCHPSSEASRPCSEICIGGALVDRPARTTQAPCIFHGTIATGNTVMKDALKRDALAQAERIICFDMESAGREAMEACLDDVYHSKQKLPNDPMIYTLGRIGKHAVVITSLSSSYGNSQSAAAAVNIRRSFPNIRTCLMVGIGGGVPYSNGKDIHLGDVVVSFPTGGHSGILSYDCGKDVEGVGFQVSAYGDSPPQSLLLAVHQLRDGSWPKLTAMADDILARGALKESFRFPGRDADVLFEPSAVHVSSPAAAGDCHVSCTHLPKRQREPRENDHPVVFHGLVASGNGVIKNAVRCQELAKKYGILCFEMEAAGVSKSLDCLSIRGICDYSDSHKMKHWQKYAALVAACYAKELLLWLSVIELAKHLKGSFNLDNIDNIDQPLLELLDLLERQSEKPWTLVVDDVRNLQDIISVLDQQNKIAPIIHRRVVLLSEDVSEPQSQFPIKRVQLQCLWGKQGRLLLQNVLNDASLYETDELCNTLVDMMDATPAYLVQCAAYMTEYWMPISSFIETLETTAQKHGEAEFAATCNVPEHLVNLYSLILCNINGDASERELFRSLLFHSSKSIPIGLSGANHAHVNIFINKLARYKLVQRTRDQTIEMDDLFRRFSLGHARMALTHDWATENVIKATPRAGTADAHRLIYHGLTMAHCASISADKRLAVLARIRDIAVRADAYKEIIFIADTMRALYNASAECKGTFYREACDAELDMAVACYKTGRYELAQHVVDQLGPRLSLRDAKLRRLKQHLNAVSSSMGRTQGHADVEAYVPFDFPTERSQSESADSWAGLLGRLGKVTEWAI</sequence>